<gene>
    <name evidence="1" type="ORF">SAMN05421829_111126</name>
</gene>
<organism evidence="1 2">
    <name type="scientific">Aromatoleum tolulyticum</name>
    <dbReference type="NCBI Taxonomy" id="34027"/>
    <lineage>
        <taxon>Bacteria</taxon>
        <taxon>Pseudomonadati</taxon>
        <taxon>Pseudomonadota</taxon>
        <taxon>Betaproteobacteria</taxon>
        <taxon>Rhodocyclales</taxon>
        <taxon>Rhodocyclaceae</taxon>
        <taxon>Aromatoleum</taxon>
    </lineage>
</organism>
<name>A0A1N6Z729_9RHOO</name>
<sequence length="108" mass="11764">MMYIKRDPQGKIVAVSREPADGGGWSAAGEDDADLLGFGRDIIEGANPMGASDLGLVRVLEDLIELLVERSLIRFTDLPVPAQHKLMERRGAREALQHLSLLDDDGVI</sequence>
<dbReference type="AlphaFoldDB" id="A0A1N6Z729"/>
<keyword evidence="2" id="KW-1185">Reference proteome</keyword>
<dbReference type="OrthoDB" id="8527830at2"/>
<dbReference type="EMBL" id="FTMD01000011">
    <property type="protein sequence ID" value="SIR22613.1"/>
    <property type="molecule type" value="Genomic_DNA"/>
</dbReference>
<dbReference type="STRING" id="34027.SAMN05421829_111126"/>
<protein>
    <recommendedName>
        <fullName evidence="3">Tryptophan synthase subunit beta like protein</fullName>
    </recommendedName>
</protein>
<evidence type="ECO:0000313" key="1">
    <source>
        <dbReference type="EMBL" id="SIR22613.1"/>
    </source>
</evidence>
<evidence type="ECO:0000313" key="2">
    <source>
        <dbReference type="Proteomes" id="UP000186819"/>
    </source>
</evidence>
<reference evidence="2" key="1">
    <citation type="submission" date="2017-01" db="EMBL/GenBank/DDBJ databases">
        <authorList>
            <person name="Varghese N."/>
            <person name="Submissions S."/>
        </authorList>
    </citation>
    <scope>NUCLEOTIDE SEQUENCE [LARGE SCALE GENOMIC DNA]</scope>
    <source>
        <strain evidence="2">ATCC 51758</strain>
    </source>
</reference>
<accession>A0A1N6Z729</accession>
<evidence type="ECO:0008006" key="3">
    <source>
        <dbReference type="Google" id="ProtNLM"/>
    </source>
</evidence>
<dbReference type="Proteomes" id="UP000186819">
    <property type="component" value="Unassembled WGS sequence"/>
</dbReference>
<proteinExistence type="predicted"/>